<sequence>MAYYCATPVAKKLFKVKDMLVRYRVIIIFSVTNATNSFLILKVYISTRSKTMVRPTNVMSVRN</sequence>
<comment type="caution">
    <text evidence="1">The sequence shown here is derived from an EMBL/GenBank/DDBJ whole genome shotgun (WGS) entry which is preliminary data.</text>
</comment>
<dbReference type="EMBL" id="CACRXK020008910">
    <property type="protein sequence ID" value="CAB4015956.1"/>
    <property type="molecule type" value="Genomic_DNA"/>
</dbReference>
<protein>
    <submittedName>
        <fullName evidence="1">Uncharacterized protein</fullName>
    </submittedName>
</protein>
<name>A0A6S7IE50_PARCT</name>
<evidence type="ECO:0000313" key="1">
    <source>
        <dbReference type="EMBL" id="CAB4015956.1"/>
    </source>
</evidence>
<dbReference type="AlphaFoldDB" id="A0A6S7IE50"/>
<gene>
    <name evidence="1" type="ORF">PACLA_8A050368</name>
</gene>
<evidence type="ECO:0000313" key="2">
    <source>
        <dbReference type="Proteomes" id="UP001152795"/>
    </source>
</evidence>
<reference evidence="1" key="1">
    <citation type="submission" date="2020-04" db="EMBL/GenBank/DDBJ databases">
        <authorList>
            <person name="Alioto T."/>
            <person name="Alioto T."/>
            <person name="Gomez Garrido J."/>
        </authorList>
    </citation>
    <scope>NUCLEOTIDE SEQUENCE</scope>
    <source>
        <strain evidence="1">A484AB</strain>
    </source>
</reference>
<organism evidence="1 2">
    <name type="scientific">Paramuricea clavata</name>
    <name type="common">Red gorgonian</name>
    <name type="synonym">Violescent sea-whip</name>
    <dbReference type="NCBI Taxonomy" id="317549"/>
    <lineage>
        <taxon>Eukaryota</taxon>
        <taxon>Metazoa</taxon>
        <taxon>Cnidaria</taxon>
        <taxon>Anthozoa</taxon>
        <taxon>Octocorallia</taxon>
        <taxon>Malacalcyonacea</taxon>
        <taxon>Plexauridae</taxon>
        <taxon>Paramuricea</taxon>
    </lineage>
</organism>
<proteinExistence type="predicted"/>
<keyword evidence="2" id="KW-1185">Reference proteome</keyword>
<accession>A0A6S7IE50</accession>
<dbReference type="Proteomes" id="UP001152795">
    <property type="component" value="Unassembled WGS sequence"/>
</dbReference>